<gene>
    <name evidence="3" type="ORF">B9G39_13995</name>
</gene>
<sequence length="438" mass="50094">MSLINRIVKRYFTCLFFFSALLSLTTASLYAKHLYPEWVIHANIETERFFDDAANGFADADDPALWYNHKNPSQSLIIGTLKKGGLASFTLNGKLRQQIFPDANKIPTSRYNNVDVIHSVNINQQPLDIIITTDRGQDRLRFFHLSAKQRLMRNITATDVPMIFSTLETLPLQRSAYGLASYYEHQQQQLWAFVSQRKQNQLAILQIQPTTSGLLSYQVVKQIALPSQFTLSNGQQWTPCLSDDNEQPQIEGMVFDKHSKQLYAAQEQVGIWRVDPFGKQSPELIDRVTSFGIPYSRIWNDDEEEYHCNLLQPLPKHRPLVADVEGLALFQHHQQRLLLASSQGSDRIVVYRLSHHHAPYSVTPIATLKILGTDHKQVKHTDGLATFPYYLGKDFPYGVLIVHDGEAGEKSYLNDNQIRDATNFKLISWGQIQQKLIQ</sequence>
<reference evidence="3 4" key="1">
    <citation type="submission" date="2017-04" db="EMBL/GenBank/DDBJ databases">
        <title>Draft genome sequence of Zooshikella ganghwensis VG4 isolated from Red Sea sediments.</title>
        <authorList>
            <person name="Rehman Z."/>
            <person name="Alam I."/>
            <person name="Kamau A."/>
            <person name="Bajic V."/>
            <person name="Leiknes T."/>
        </authorList>
    </citation>
    <scope>NUCLEOTIDE SEQUENCE [LARGE SCALE GENOMIC DNA]</scope>
    <source>
        <strain evidence="3 4">VG4</strain>
    </source>
</reference>
<comment type="caution">
    <text evidence="3">The sequence shown here is derived from an EMBL/GenBank/DDBJ whole genome shotgun (WGS) entry which is preliminary data.</text>
</comment>
<dbReference type="AlphaFoldDB" id="A0A4P9VP59"/>
<protein>
    <recommendedName>
        <fullName evidence="2">BPP domain-containing protein</fullName>
    </recommendedName>
</protein>
<dbReference type="EMBL" id="NDXW01000001">
    <property type="protein sequence ID" value="RDH44459.1"/>
    <property type="molecule type" value="Genomic_DNA"/>
</dbReference>
<dbReference type="Pfam" id="PF02333">
    <property type="entry name" value="Phytase"/>
    <property type="match status" value="2"/>
</dbReference>
<dbReference type="SUPFAM" id="SSF50956">
    <property type="entry name" value="Thermostable phytase (3-phytase)"/>
    <property type="match status" value="1"/>
</dbReference>
<evidence type="ECO:0000259" key="2">
    <source>
        <dbReference type="PROSITE" id="PS51662"/>
    </source>
</evidence>
<feature type="signal peptide" evidence="1">
    <location>
        <begin position="1"/>
        <end position="31"/>
    </location>
</feature>
<feature type="chain" id="PRO_5020769543" description="BPP domain-containing protein" evidence="1">
    <location>
        <begin position="32"/>
        <end position="438"/>
    </location>
</feature>
<accession>A0A4P9VP59</accession>
<dbReference type="GO" id="GO:0016158">
    <property type="term" value="F:inositol hexakisphosphate 3-phosphatase activity"/>
    <property type="evidence" value="ECO:0007669"/>
    <property type="project" value="InterPro"/>
</dbReference>
<evidence type="ECO:0000313" key="3">
    <source>
        <dbReference type="EMBL" id="RDH44459.1"/>
    </source>
</evidence>
<keyword evidence="4" id="KW-1185">Reference proteome</keyword>
<name>A0A4P9VP59_9GAMM</name>
<proteinExistence type="predicted"/>
<dbReference type="PROSITE" id="PS51662">
    <property type="entry name" value="BP_PHYTASE"/>
    <property type="match status" value="1"/>
</dbReference>
<feature type="domain" description="BPP" evidence="2">
    <location>
        <begin position="30"/>
        <end position="436"/>
    </location>
</feature>
<organism evidence="3 4">
    <name type="scientific">Zooshikella ganghwensis</name>
    <dbReference type="NCBI Taxonomy" id="202772"/>
    <lineage>
        <taxon>Bacteria</taxon>
        <taxon>Pseudomonadati</taxon>
        <taxon>Pseudomonadota</taxon>
        <taxon>Gammaproteobacteria</taxon>
        <taxon>Oceanospirillales</taxon>
        <taxon>Zooshikellaceae</taxon>
        <taxon>Zooshikella</taxon>
    </lineage>
</organism>
<keyword evidence="1" id="KW-0732">Signal</keyword>
<evidence type="ECO:0000256" key="1">
    <source>
        <dbReference type="SAM" id="SignalP"/>
    </source>
</evidence>
<dbReference type="InterPro" id="IPR011042">
    <property type="entry name" value="6-blade_b-propeller_TolB-like"/>
</dbReference>
<dbReference type="Gene3D" id="2.120.10.30">
    <property type="entry name" value="TolB, C-terminal domain"/>
    <property type="match status" value="1"/>
</dbReference>
<dbReference type="Proteomes" id="UP000257039">
    <property type="component" value="Unassembled WGS sequence"/>
</dbReference>
<dbReference type="InterPro" id="IPR003431">
    <property type="entry name" value="B-propeller_Phytase"/>
</dbReference>
<dbReference type="RefSeq" id="WP_094787610.1">
    <property type="nucleotide sequence ID" value="NZ_NDXW01000001.1"/>
</dbReference>
<evidence type="ECO:0000313" key="4">
    <source>
        <dbReference type="Proteomes" id="UP000257039"/>
    </source>
</evidence>